<evidence type="ECO:0000256" key="3">
    <source>
        <dbReference type="ARBA" id="ARBA00022598"/>
    </source>
</evidence>
<dbReference type="PROSITE" id="PS51273">
    <property type="entry name" value="GATASE_TYPE_1"/>
    <property type="match status" value="1"/>
</dbReference>
<dbReference type="SUPFAM" id="SSF52317">
    <property type="entry name" value="Class I glutamine amidotransferase-like"/>
    <property type="match status" value="1"/>
</dbReference>
<name>A0ABU8RH78_9ACTN</name>
<dbReference type="EC" id="6.3.5.2" evidence="9"/>
<dbReference type="Gene3D" id="3.30.300.10">
    <property type="match status" value="1"/>
</dbReference>
<dbReference type="Pfam" id="PF00117">
    <property type="entry name" value="GATase"/>
    <property type="match status" value="1"/>
</dbReference>
<keyword evidence="14" id="KW-1185">Reference proteome</keyword>
<keyword evidence="5 9" id="KW-0332">GMP biosynthesis</keyword>
<protein>
    <recommendedName>
        <fullName evidence="9">GMP synthase [glutamine-hydrolyzing]</fullName>
        <ecNumber evidence="9">6.3.5.2</ecNumber>
    </recommendedName>
    <alternativeName>
        <fullName evidence="9">GMP synthetase</fullName>
    </alternativeName>
    <alternativeName>
        <fullName evidence="9">Glutamine amidotransferase</fullName>
    </alternativeName>
</protein>
<dbReference type="PRINTS" id="PR00097">
    <property type="entry name" value="ANTSNTHASEII"/>
</dbReference>
<comment type="catalytic activity">
    <reaction evidence="9">
        <text>XMP + L-glutamine + ATP + H2O = GMP + L-glutamate + AMP + diphosphate + 2 H(+)</text>
        <dbReference type="Rhea" id="RHEA:11680"/>
        <dbReference type="ChEBI" id="CHEBI:15377"/>
        <dbReference type="ChEBI" id="CHEBI:15378"/>
        <dbReference type="ChEBI" id="CHEBI:29985"/>
        <dbReference type="ChEBI" id="CHEBI:30616"/>
        <dbReference type="ChEBI" id="CHEBI:33019"/>
        <dbReference type="ChEBI" id="CHEBI:57464"/>
        <dbReference type="ChEBI" id="CHEBI:58115"/>
        <dbReference type="ChEBI" id="CHEBI:58359"/>
        <dbReference type="ChEBI" id="CHEBI:456215"/>
        <dbReference type="EC" id="6.3.5.2"/>
    </reaction>
</comment>
<dbReference type="InterPro" id="IPR004739">
    <property type="entry name" value="GMP_synth_GATase"/>
</dbReference>
<evidence type="ECO:0000256" key="5">
    <source>
        <dbReference type="ARBA" id="ARBA00022749"/>
    </source>
</evidence>
<dbReference type="InterPro" id="IPR022310">
    <property type="entry name" value="NAD/GMP_synthase"/>
</dbReference>
<dbReference type="PANTHER" id="PTHR11922:SF2">
    <property type="entry name" value="GMP SYNTHASE [GLUTAMINE-HYDROLYZING]"/>
    <property type="match status" value="1"/>
</dbReference>
<feature type="compositionally biased region" description="Low complexity" evidence="11">
    <location>
        <begin position="10"/>
        <end position="28"/>
    </location>
</feature>
<feature type="active site" description="Nucleophile" evidence="9">
    <location>
        <position position="139"/>
    </location>
</feature>
<evidence type="ECO:0000256" key="7">
    <source>
        <dbReference type="ARBA" id="ARBA00022840"/>
    </source>
</evidence>
<dbReference type="PRINTS" id="PR00096">
    <property type="entry name" value="GATASE"/>
</dbReference>
<evidence type="ECO:0000256" key="2">
    <source>
        <dbReference type="ARBA" id="ARBA00005153"/>
    </source>
</evidence>
<evidence type="ECO:0000256" key="10">
    <source>
        <dbReference type="PROSITE-ProRule" id="PRU00886"/>
    </source>
</evidence>
<keyword evidence="8 9" id="KW-0315">Glutamine amidotransferase</keyword>
<evidence type="ECO:0000256" key="6">
    <source>
        <dbReference type="ARBA" id="ARBA00022755"/>
    </source>
</evidence>
<keyword evidence="7 9" id="KW-0067">ATP-binding</keyword>
<reference evidence="13 14" key="1">
    <citation type="journal article" date="2017" name="Int. J. Syst. Evol. Microbiol.">
        <title>Pseudokineococcus basanitobsidens sp. nov., isolated from volcanic rock.</title>
        <authorList>
            <person name="Lee D.W."/>
            <person name="Park M.Y."/>
            <person name="Kim J.J."/>
            <person name="Kim B.S."/>
        </authorList>
    </citation>
    <scope>NUCLEOTIDE SEQUENCE [LARGE SCALE GENOMIC DNA]</scope>
    <source>
        <strain evidence="13 14">DSM 103726</strain>
    </source>
</reference>
<comment type="subunit">
    <text evidence="9">Homodimer.</text>
</comment>
<dbReference type="InterPro" id="IPR017926">
    <property type="entry name" value="GATASE"/>
</dbReference>
<evidence type="ECO:0000313" key="14">
    <source>
        <dbReference type="Proteomes" id="UP001387100"/>
    </source>
</evidence>
<dbReference type="InterPro" id="IPR029062">
    <property type="entry name" value="Class_I_gatase-like"/>
</dbReference>
<organism evidence="13 14">
    <name type="scientific">Pseudokineococcus basanitobsidens</name>
    <dbReference type="NCBI Taxonomy" id="1926649"/>
    <lineage>
        <taxon>Bacteria</taxon>
        <taxon>Bacillati</taxon>
        <taxon>Actinomycetota</taxon>
        <taxon>Actinomycetes</taxon>
        <taxon>Kineosporiales</taxon>
        <taxon>Kineosporiaceae</taxon>
        <taxon>Pseudokineococcus</taxon>
    </lineage>
</organism>
<dbReference type="InterPro" id="IPR001674">
    <property type="entry name" value="GMP_synth_C"/>
</dbReference>
<dbReference type="InterPro" id="IPR014729">
    <property type="entry name" value="Rossmann-like_a/b/a_fold"/>
</dbReference>
<feature type="binding site" evidence="10">
    <location>
        <begin position="287"/>
        <end position="293"/>
    </location>
    <ligand>
        <name>ATP</name>
        <dbReference type="ChEBI" id="CHEBI:30616"/>
    </ligand>
</feature>
<dbReference type="Gene3D" id="3.40.50.620">
    <property type="entry name" value="HUPs"/>
    <property type="match status" value="1"/>
</dbReference>
<evidence type="ECO:0000256" key="11">
    <source>
        <dbReference type="SAM" id="MobiDB-lite"/>
    </source>
</evidence>
<dbReference type="Proteomes" id="UP001387100">
    <property type="component" value="Unassembled WGS sequence"/>
</dbReference>
<accession>A0ABU8RH78</accession>
<gene>
    <name evidence="9 13" type="primary">guaA</name>
    <name evidence="13" type="ORF">WDZ17_03775</name>
</gene>
<dbReference type="Pfam" id="PF00958">
    <property type="entry name" value="GMP_synt_C"/>
    <property type="match status" value="1"/>
</dbReference>
<dbReference type="PANTHER" id="PTHR11922">
    <property type="entry name" value="GMP SYNTHASE-RELATED"/>
    <property type="match status" value="1"/>
</dbReference>
<feature type="domain" description="GMPS ATP-PPase" evidence="12">
    <location>
        <begin position="260"/>
        <end position="463"/>
    </location>
</feature>
<comment type="function">
    <text evidence="1 9">Catalyzes the synthesis of GMP from XMP.</text>
</comment>
<comment type="pathway">
    <text evidence="2 9">Purine metabolism; GMP biosynthesis; GMP from XMP (L-Gln route): step 1/1.</text>
</comment>
<evidence type="ECO:0000256" key="8">
    <source>
        <dbReference type="ARBA" id="ARBA00022962"/>
    </source>
</evidence>
<dbReference type="InterPro" id="IPR022955">
    <property type="entry name" value="GMP_synthase"/>
</dbReference>
<evidence type="ECO:0000313" key="13">
    <source>
        <dbReference type="EMBL" id="MEJ5944409.1"/>
    </source>
</evidence>
<dbReference type="PRINTS" id="PR00099">
    <property type="entry name" value="CPSGATASE"/>
</dbReference>
<evidence type="ECO:0000256" key="4">
    <source>
        <dbReference type="ARBA" id="ARBA00022741"/>
    </source>
</evidence>
<evidence type="ECO:0000259" key="12">
    <source>
        <dbReference type="PROSITE" id="PS51553"/>
    </source>
</evidence>
<dbReference type="SUPFAM" id="SSF54810">
    <property type="entry name" value="GMP synthetase C-terminal dimerisation domain"/>
    <property type="match status" value="1"/>
</dbReference>
<keyword evidence="4 9" id="KW-0547">Nucleotide-binding</keyword>
<feature type="active site" evidence="9">
    <location>
        <position position="236"/>
    </location>
</feature>
<dbReference type="InterPro" id="IPR025777">
    <property type="entry name" value="GMPS_ATP_PPase_dom"/>
</dbReference>
<dbReference type="CDD" id="cd01997">
    <property type="entry name" value="GMP_synthase_C"/>
    <property type="match status" value="1"/>
</dbReference>
<dbReference type="NCBIfam" id="TIGR00884">
    <property type="entry name" value="guaA_Cterm"/>
    <property type="match status" value="1"/>
</dbReference>
<dbReference type="Gene3D" id="3.40.50.880">
    <property type="match status" value="1"/>
</dbReference>
<dbReference type="NCBIfam" id="TIGR00888">
    <property type="entry name" value="guaA_Nterm"/>
    <property type="match status" value="1"/>
</dbReference>
<evidence type="ECO:0000256" key="9">
    <source>
        <dbReference type="HAMAP-Rule" id="MF_00344"/>
    </source>
</evidence>
<evidence type="ECO:0000256" key="1">
    <source>
        <dbReference type="ARBA" id="ARBA00002332"/>
    </source>
</evidence>
<proteinExistence type="inferred from homology"/>
<dbReference type="EMBL" id="JBBIAA010000002">
    <property type="protein sequence ID" value="MEJ5944409.1"/>
    <property type="molecule type" value="Genomic_DNA"/>
</dbReference>
<feature type="region of interest" description="Disordered" evidence="11">
    <location>
        <begin position="1"/>
        <end position="56"/>
    </location>
</feature>
<keyword evidence="6 9" id="KW-0658">Purine biosynthesis</keyword>
<comment type="caution">
    <text evidence="13">The sequence shown here is derived from an EMBL/GenBank/DDBJ whole genome shotgun (WGS) entry which is preliminary data.</text>
</comment>
<feature type="compositionally biased region" description="Low complexity" evidence="11">
    <location>
        <begin position="39"/>
        <end position="48"/>
    </location>
</feature>
<keyword evidence="3 9" id="KW-0436">Ligase</keyword>
<dbReference type="GO" id="GO:0003922">
    <property type="term" value="F:GMP synthase (glutamine-hydrolyzing) activity"/>
    <property type="evidence" value="ECO:0007669"/>
    <property type="project" value="UniProtKB-EC"/>
</dbReference>
<dbReference type="Pfam" id="PF02540">
    <property type="entry name" value="NAD_synthase"/>
    <property type="match status" value="1"/>
</dbReference>
<dbReference type="PROSITE" id="PS51553">
    <property type="entry name" value="GMPS_ATP_PPASE"/>
    <property type="match status" value="1"/>
</dbReference>
<feature type="active site" evidence="9">
    <location>
        <position position="234"/>
    </location>
</feature>
<sequence>MSEPTREATGDPSAADPGAPGPDDAPSGLQAEPLPGQRAAAAPGAGPASVDGLPPGARTSRPVLVVDYGAQYAQLIARRVREADSYSEVVPASASVAELLARDPAAIILSGGPSSVYADGAPLVEADLFEAGVPVLGICYGFQAMARALGGDVARTGLREYGGTDAQLEPVQETDAAPGSVLLDGQPETQSVWMSHGDAVRSAPPGFTVTASTPGAPVAAFEDRERRLFGVQWHPEVKHSTFGQQVIENFLRGSDVPAGWTTAGVIDEQVERIRAQVGDARVVCGLSGGVDSAVAAALVQRAVGDQLTCVFVDHGLLRAGEAEQVERDYVEATGVDLVVVDAETQFLAALAGVTDPEEKRKAIGREFIRSFEGAAAGLVARAGEEGAEVRFLVQGTLYPDVVESGGAVHGGTSATATIKSHHNVGGLPDDLQFELVEPLRTLFKDEVRAVGAELGLPEAIVARQPFPGPGLGIRIVGEVTRERLEVLRAADAVVREELTEAGMDRSIWQCPVVLLADVRSVGVQGDGRTYGHPVVLRPVSSDDAMTADWSRLPHDLLARISTRITNEVDEVNRVVLDVTSKPPGTIEWE</sequence>
<dbReference type="HAMAP" id="MF_00344">
    <property type="entry name" value="GMP_synthase"/>
    <property type="match status" value="1"/>
</dbReference>
<dbReference type="NCBIfam" id="NF000848">
    <property type="entry name" value="PRK00074.1"/>
    <property type="match status" value="1"/>
</dbReference>
<dbReference type="CDD" id="cd01742">
    <property type="entry name" value="GATase1_GMP_Synthase"/>
    <property type="match status" value="1"/>
</dbReference>
<dbReference type="SUPFAM" id="SSF52402">
    <property type="entry name" value="Adenine nucleotide alpha hydrolases-like"/>
    <property type="match status" value="1"/>
</dbReference>